<evidence type="ECO:0000256" key="6">
    <source>
        <dbReference type="SAM" id="Phobius"/>
    </source>
</evidence>
<dbReference type="InterPro" id="IPR011701">
    <property type="entry name" value="MFS"/>
</dbReference>
<proteinExistence type="predicted"/>
<dbReference type="InterPro" id="IPR052714">
    <property type="entry name" value="MFS_Exporter"/>
</dbReference>
<feature type="domain" description="Major facilitator superfamily (MFS) profile" evidence="7">
    <location>
        <begin position="1"/>
        <end position="378"/>
    </location>
</feature>
<feature type="transmembrane region" description="Helical" evidence="6">
    <location>
        <begin position="291"/>
        <end position="314"/>
    </location>
</feature>
<gene>
    <name evidence="8" type="ORF">AF332_10960</name>
</gene>
<dbReference type="CDD" id="cd17325">
    <property type="entry name" value="MFS_MdtG_SLC18_like"/>
    <property type="match status" value="1"/>
</dbReference>
<organism evidence="8 9">
    <name type="scientific">Sporosarcina globispora</name>
    <name type="common">Bacillus globisporus</name>
    <dbReference type="NCBI Taxonomy" id="1459"/>
    <lineage>
        <taxon>Bacteria</taxon>
        <taxon>Bacillati</taxon>
        <taxon>Bacillota</taxon>
        <taxon>Bacilli</taxon>
        <taxon>Bacillales</taxon>
        <taxon>Caryophanaceae</taxon>
        <taxon>Sporosarcina</taxon>
    </lineage>
</organism>
<dbReference type="AlphaFoldDB" id="A0A0M0GBK1"/>
<sequence>MKYLIYFIIIAAFIDTFSQLPIMSPFAMTFDPSPAFAGLVVGMYSFSNMIGNILAGFWIDKSGAKKVLVSGLFLTGIILILYTFADSPMHLISVRFFHGLFGGFLVPAAFTAISNRGKSNNQGKKMAVSGAAVGCSAIIGPAFGAVIASNYSINWVFLIIAATMIGCSVLAFMFLPPGKLKDIEEKSSHSEKMPSLIKNPMLTASYLGAFSLMFAQGSLAYLLPLQVEELQFDSMYSGILLSTFGITAILIFLLPVNKIFDKYRHNNTMLAGMLIIGIALILLSSAGSLAFMFVCMVLYGSGFALLFPSINALIAKHTTEKTRGKAFGLFYAFFSLGVVAGSTILGFLGVTFNIGFLISAALLLLTVCCMSIYFKKRSSVLLKSQE</sequence>
<evidence type="ECO:0000256" key="4">
    <source>
        <dbReference type="ARBA" id="ARBA00022989"/>
    </source>
</evidence>
<dbReference type="Pfam" id="PF07690">
    <property type="entry name" value="MFS_1"/>
    <property type="match status" value="1"/>
</dbReference>
<feature type="transmembrane region" description="Helical" evidence="6">
    <location>
        <begin position="354"/>
        <end position="374"/>
    </location>
</feature>
<dbReference type="PANTHER" id="PTHR23531:SF1">
    <property type="entry name" value="QUINOLENE RESISTANCE PROTEIN NORA"/>
    <property type="match status" value="1"/>
</dbReference>
<feature type="transmembrane region" description="Helical" evidence="6">
    <location>
        <begin position="67"/>
        <end position="84"/>
    </location>
</feature>
<evidence type="ECO:0000256" key="5">
    <source>
        <dbReference type="ARBA" id="ARBA00023136"/>
    </source>
</evidence>
<evidence type="ECO:0000313" key="8">
    <source>
        <dbReference type="EMBL" id="KON87290.1"/>
    </source>
</evidence>
<dbReference type="InterPro" id="IPR001958">
    <property type="entry name" value="Tet-R_TetA/multi-R_MdtG-like"/>
</dbReference>
<dbReference type="InterPro" id="IPR020846">
    <property type="entry name" value="MFS_dom"/>
</dbReference>
<keyword evidence="5 6" id="KW-0472">Membrane</keyword>
<feature type="transmembrane region" description="Helical" evidence="6">
    <location>
        <begin position="235"/>
        <end position="256"/>
    </location>
</feature>
<dbReference type="GO" id="GO:0005886">
    <property type="term" value="C:plasma membrane"/>
    <property type="evidence" value="ECO:0007669"/>
    <property type="project" value="UniProtKB-SubCell"/>
</dbReference>
<dbReference type="Pfam" id="PF03209">
    <property type="entry name" value="PUCC"/>
    <property type="match status" value="1"/>
</dbReference>
<dbReference type="RefSeq" id="WP_053434634.1">
    <property type="nucleotide sequence ID" value="NZ_LGUF01000007.1"/>
</dbReference>
<accession>A0A0M0GBK1</accession>
<dbReference type="InterPro" id="IPR004896">
    <property type="entry name" value="PucC-rel"/>
</dbReference>
<dbReference type="GO" id="GO:0022857">
    <property type="term" value="F:transmembrane transporter activity"/>
    <property type="evidence" value="ECO:0007669"/>
    <property type="project" value="InterPro"/>
</dbReference>
<comment type="subcellular location">
    <subcellularLocation>
        <location evidence="1">Cell membrane</location>
        <topology evidence="1">Multi-pass membrane protein</topology>
    </subcellularLocation>
</comment>
<name>A0A0M0GBK1_SPOGL</name>
<dbReference type="OrthoDB" id="9793283at2"/>
<feature type="transmembrane region" description="Helical" evidence="6">
    <location>
        <begin position="126"/>
        <end position="147"/>
    </location>
</feature>
<evidence type="ECO:0000256" key="1">
    <source>
        <dbReference type="ARBA" id="ARBA00004651"/>
    </source>
</evidence>
<protein>
    <submittedName>
        <fullName evidence="8">Bicyclomycin resistance protein</fullName>
    </submittedName>
</protein>
<feature type="transmembrane region" description="Helical" evidence="6">
    <location>
        <begin position="153"/>
        <end position="175"/>
    </location>
</feature>
<dbReference type="STRING" id="1459.AF332_10960"/>
<dbReference type="PANTHER" id="PTHR23531">
    <property type="entry name" value="QUINOLENE RESISTANCE PROTEIN NORA"/>
    <property type="match status" value="1"/>
</dbReference>
<feature type="transmembrane region" description="Helical" evidence="6">
    <location>
        <begin position="196"/>
        <end position="215"/>
    </location>
</feature>
<evidence type="ECO:0000313" key="9">
    <source>
        <dbReference type="Proteomes" id="UP000037109"/>
    </source>
</evidence>
<dbReference type="PATRIC" id="fig|1459.3.peg.2339"/>
<evidence type="ECO:0000256" key="2">
    <source>
        <dbReference type="ARBA" id="ARBA00022448"/>
    </source>
</evidence>
<feature type="transmembrane region" description="Helical" evidence="6">
    <location>
        <begin position="96"/>
        <end position="114"/>
    </location>
</feature>
<dbReference type="SUPFAM" id="SSF103473">
    <property type="entry name" value="MFS general substrate transporter"/>
    <property type="match status" value="1"/>
</dbReference>
<evidence type="ECO:0000259" key="7">
    <source>
        <dbReference type="PROSITE" id="PS50850"/>
    </source>
</evidence>
<keyword evidence="4 6" id="KW-1133">Transmembrane helix</keyword>
<feature type="transmembrane region" description="Helical" evidence="6">
    <location>
        <begin position="268"/>
        <end position="285"/>
    </location>
</feature>
<dbReference type="Gene3D" id="1.20.1250.20">
    <property type="entry name" value="MFS general substrate transporter like domains"/>
    <property type="match status" value="1"/>
</dbReference>
<dbReference type="Proteomes" id="UP000037109">
    <property type="component" value="Unassembled WGS sequence"/>
</dbReference>
<dbReference type="PROSITE" id="PS50850">
    <property type="entry name" value="MFS"/>
    <property type="match status" value="1"/>
</dbReference>
<feature type="transmembrane region" description="Helical" evidence="6">
    <location>
        <begin position="326"/>
        <end position="348"/>
    </location>
</feature>
<reference evidence="9" key="1">
    <citation type="submission" date="2015-07" db="EMBL/GenBank/DDBJ databases">
        <title>Fjat-10036 dsm4.</title>
        <authorList>
            <person name="Liu B."/>
            <person name="Wang J."/>
            <person name="Zhu Y."/>
            <person name="Liu G."/>
            <person name="Chen Q."/>
            <person name="Chen Z."/>
            <person name="Lan J."/>
            <person name="Che J."/>
            <person name="Ge C."/>
            <person name="Shi H."/>
            <person name="Pan Z."/>
            <person name="Liu X."/>
        </authorList>
    </citation>
    <scope>NUCLEOTIDE SEQUENCE [LARGE SCALE GENOMIC DNA]</scope>
    <source>
        <strain evidence="9">DSM 4</strain>
    </source>
</reference>
<evidence type="ECO:0000256" key="3">
    <source>
        <dbReference type="ARBA" id="ARBA00022692"/>
    </source>
</evidence>
<keyword evidence="2" id="KW-0813">Transport</keyword>
<keyword evidence="9" id="KW-1185">Reference proteome</keyword>
<dbReference type="PRINTS" id="PR01035">
    <property type="entry name" value="TCRTETA"/>
</dbReference>
<keyword evidence="3 6" id="KW-0812">Transmembrane</keyword>
<dbReference type="EMBL" id="LGUF01000007">
    <property type="protein sequence ID" value="KON87290.1"/>
    <property type="molecule type" value="Genomic_DNA"/>
</dbReference>
<comment type="caution">
    <text evidence="8">The sequence shown here is derived from an EMBL/GenBank/DDBJ whole genome shotgun (WGS) entry which is preliminary data.</text>
</comment>
<dbReference type="InterPro" id="IPR036259">
    <property type="entry name" value="MFS_trans_sf"/>
</dbReference>
<feature type="transmembrane region" description="Helical" evidence="6">
    <location>
        <begin position="34"/>
        <end position="55"/>
    </location>
</feature>